<dbReference type="AlphaFoldDB" id="A0A0R2LSI6"/>
<comment type="caution">
    <text evidence="2">The sequence shown here is derived from an EMBL/GenBank/DDBJ whole genome shotgun (WGS) entry which is preliminary data.</text>
</comment>
<gene>
    <name evidence="2" type="ORF">IV54_GL001059</name>
</gene>
<feature type="transmembrane region" description="Helical" evidence="1">
    <location>
        <begin position="173"/>
        <end position="201"/>
    </location>
</feature>
<protein>
    <recommendedName>
        <fullName evidence="4">Integral membrane protein</fullName>
    </recommendedName>
</protein>
<dbReference type="Pfam" id="PF09586">
    <property type="entry name" value="YfhO"/>
    <property type="match status" value="1"/>
</dbReference>
<feature type="transmembrane region" description="Helical" evidence="1">
    <location>
        <begin position="126"/>
        <end position="153"/>
    </location>
</feature>
<proteinExistence type="predicted"/>
<feature type="transmembrane region" description="Helical" evidence="1">
    <location>
        <begin position="377"/>
        <end position="397"/>
    </location>
</feature>
<evidence type="ECO:0000256" key="1">
    <source>
        <dbReference type="SAM" id="Phobius"/>
    </source>
</evidence>
<dbReference type="EMBL" id="JQCA01000030">
    <property type="protein sequence ID" value="KRO04559.1"/>
    <property type="molecule type" value="Genomic_DNA"/>
</dbReference>
<evidence type="ECO:0008006" key="4">
    <source>
        <dbReference type="Google" id="ProtNLM"/>
    </source>
</evidence>
<evidence type="ECO:0000313" key="3">
    <source>
        <dbReference type="Proteomes" id="UP000051906"/>
    </source>
</evidence>
<reference evidence="2 3" key="1">
    <citation type="journal article" date="2015" name="Genome Announc.">
        <title>Expanding the biotechnology potential of lactobacilli through comparative genomics of 213 strains and associated genera.</title>
        <authorList>
            <person name="Sun Z."/>
            <person name="Harris H.M."/>
            <person name="McCann A."/>
            <person name="Guo C."/>
            <person name="Argimon S."/>
            <person name="Zhang W."/>
            <person name="Yang X."/>
            <person name="Jeffery I.B."/>
            <person name="Cooney J.C."/>
            <person name="Kagawa T.F."/>
            <person name="Liu W."/>
            <person name="Song Y."/>
            <person name="Salvetti E."/>
            <person name="Wrobel A."/>
            <person name="Rasinkangas P."/>
            <person name="Parkhill J."/>
            <person name="Rea M.C."/>
            <person name="O'Sullivan O."/>
            <person name="Ritari J."/>
            <person name="Douillard F.P."/>
            <person name="Paul Ross R."/>
            <person name="Yang R."/>
            <person name="Briner A.E."/>
            <person name="Felis G.E."/>
            <person name="de Vos W.M."/>
            <person name="Barrangou R."/>
            <person name="Klaenhammer T.R."/>
            <person name="Caufield P.W."/>
            <person name="Cui Y."/>
            <person name="Zhang H."/>
            <person name="O'Toole P.W."/>
        </authorList>
    </citation>
    <scope>NUCLEOTIDE SEQUENCE [LARGE SCALE GENOMIC DNA]</scope>
    <source>
        <strain evidence="2 3">DSM 22467</strain>
    </source>
</reference>
<dbReference type="PANTHER" id="PTHR38454:SF1">
    <property type="entry name" value="INTEGRAL MEMBRANE PROTEIN"/>
    <property type="match status" value="1"/>
</dbReference>
<feature type="transmembrane region" description="Helical" evidence="1">
    <location>
        <begin position="221"/>
        <end position="241"/>
    </location>
</feature>
<keyword evidence="3" id="KW-1185">Reference proteome</keyword>
<feature type="transmembrane region" description="Helical" evidence="1">
    <location>
        <begin position="93"/>
        <end position="114"/>
    </location>
</feature>
<feature type="transmembrane region" description="Helical" evidence="1">
    <location>
        <begin position="827"/>
        <end position="846"/>
    </location>
</feature>
<name>A0A0R2LSI6_9LACO</name>
<feature type="transmembrane region" description="Helical" evidence="1">
    <location>
        <begin position="417"/>
        <end position="439"/>
    </location>
</feature>
<feature type="transmembrane region" description="Helical" evidence="1">
    <location>
        <begin position="284"/>
        <end position="303"/>
    </location>
</feature>
<evidence type="ECO:0000313" key="2">
    <source>
        <dbReference type="EMBL" id="KRO04559.1"/>
    </source>
</evidence>
<dbReference type="STRING" id="616990.IV54_GL001059"/>
<keyword evidence="1" id="KW-0812">Transmembrane</keyword>
<dbReference type="Proteomes" id="UP000051906">
    <property type="component" value="Unassembled WGS sequence"/>
</dbReference>
<feature type="transmembrane region" description="Helical" evidence="1">
    <location>
        <begin position="315"/>
        <end position="336"/>
    </location>
</feature>
<sequence length="863" mass="97291">MILAFCLAFILVVGVFGYWQITPFGNRSLIFSDMGTQYVPMLTDFQHALRTLDFRMFSFTHVMGSNLAPTLTYYLMSPYNLIVLLFSSENVPMAVTIIIMAKIASIAATMTWYLQRHFATTARMSLLFGVAFAFCGFVAVNYFDLMWLDALIVLPLVAFGLDQLVRHLRPAAFFWWLLASMLVNYYLGYMTCIFSVCYFIYLLVIDRPEGLKTWWQPIKRFVVTAILSGISAALVLIPTGLSMLQTAKGAPYAANYKVEPTFGLEAFGQFMVGGTNNSQRLDHAPTLFVSSAIVLLVMVFWVHPAISRRHKWAGAGFLTVLFLGLWIRLFNTFWHLMQAPAGFPFRNVFFFSFVMVILAFAAWQAEPREIATKFKWLLPTGLALLAIVGSLLIPVMLRLVTGHSSRMMHYYTDISRVHWTSLILGIIYLFITAAIIFGTRRLWRQWLLGAIVATEVAGNFILAMSTSEFGHHDVYTRNYMLEKQQMASVQAPKGQLYRVNNENSIIKRAFESSYKSYNDSLLFDFYGVSGYNSTINDRTRKTMHRLGLGSDNPRRISSGGLTPVTDMLFGVKTSVELATIGATTTTNSSYVGMGFAVPKSLTHTKLKFDAFGNQEKILQALKPSKTSYWSSATNKVDQVEHSPYWAGQPTGYTYQHTMYFTAKTAGPMYLWAPNGAIKYSTMLVDHMPVGPEINMNQHTTLINLGTFKAGQRVRVRFSAYDRGADLGLELKTLRRPKFKQVVKTVKKHALNLHITDSHWRTELTGSVTGTAKKRWLYVSLPNDGGWHAQVNGRQVTPKRMLHGMTALPIKAGNNDIRLTYRVPGGRAGILLSLIGIVAFSGTAITWRWRDKRASMKNGHFKKH</sequence>
<keyword evidence="1" id="KW-0472">Membrane</keyword>
<feature type="transmembrane region" description="Helical" evidence="1">
    <location>
        <begin position="446"/>
        <end position="464"/>
    </location>
</feature>
<organism evidence="2 3">
    <name type="scientific">Levilactobacillus paucivorans</name>
    <dbReference type="NCBI Taxonomy" id="616990"/>
    <lineage>
        <taxon>Bacteria</taxon>
        <taxon>Bacillati</taxon>
        <taxon>Bacillota</taxon>
        <taxon>Bacilli</taxon>
        <taxon>Lactobacillales</taxon>
        <taxon>Lactobacillaceae</taxon>
        <taxon>Levilactobacillus</taxon>
    </lineage>
</organism>
<dbReference type="PANTHER" id="PTHR38454">
    <property type="entry name" value="INTEGRAL MEMBRANE PROTEIN-RELATED"/>
    <property type="match status" value="1"/>
</dbReference>
<accession>A0A0R2LSI6</accession>
<feature type="transmembrane region" description="Helical" evidence="1">
    <location>
        <begin position="348"/>
        <end position="365"/>
    </location>
</feature>
<keyword evidence="1" id="KW-1133">Transmembrane helix</keyword>
<dbReference type="PATRIC" id="fig|616990.3.peg.1144"/>
<dbReference type="InterPro" id="IPR018580">
    <property type="entry name" value="Uncharacterised_YfhO"/>
</dbReference>